<evidence type="ECO:0000256" key="13">
    <source>
        <dbReference type="SAM" id="Phobius"/>
    </source>
</evidence>
<keyword evidence="4" id="KW-1003">Cell membrane</keyword>
<dbReference type="GO" id="GO:0008237">
    <property type="term" value="F:metallopeptidase activity"/>
    <property type="evidence" value="ECO:0007669"/>
    <property type="project" value="UniProtKB-KW"/>
</dbReference>
<organism evidence="15 16">
    <name type="scientific">Candidatus Wirthbacteria bacterium CG2_30_54_11</name>
    <dbReference type="NCBI Taxonomy" id="1817892"/>
    <lineage>
        <taxon>Bacteria</taxon>
        <taxon>Candidatus Wirthbacteria</taxon>
    </lineage>
</organism>
<comment type="caution">
    <text evidence="15">The sequence shown here is derived from an EMBL/GenBank/DDBJ whole genome shotgun (WGS) entry which is preliminary data.</text>
</comment>
<feature type="transmembrane region" description="Helical" evidence="13">
    <location>
        <begin position="61"/>
        <end position="78"/>
    </location>
</feature>
<protein>
    <recommendedName>
        <fullName evidence="14">Peptidase M50 domain-containing protein</fullName>
    </recommendedName>
</protein>
<evidence type="ECO:0000256" key="10">
    <source>
        <dbReference type="ARBA" id="ARBA00022989"/>
    </source>
</evidence>
<comment type="similarity">
    <text evidence="3">Belongs to the peptidase M50B family.</text>
</comment>
<dbReference type="InterPro" id="IPR044537">
    <property type="entry name" value="Rip2-like"/>
</dbReference>
<keyword evidence="10 13" id="KW-1133">Transmembrane helix</keyword>
<keyword evidence="12 13" id="KW-0472">Membrane</keyword>
<keyword evidence="9" id="KW-0862">Zinc</keyword>
<dbReference type="Proteomes" id="UP000183245">
    <property type="component" value="Unassembled WGS sequence"/>
</dbReference>
<evidence type="ECO:0000256" key="6">
    <source>
        <dbReference type="ARBA" id="ARBA00022692"/>
    </source>
</evidence>
<dbReference type="InterPro" id="IPR052348">
    <property type="entry name" value="Metallopeptidase_M50B"/>
</dbReference>
<evidence type="ECO:0000313" key="15">
    <source>
        <dbReference type="EMBL" id="OIP97316.1"/>
    </source>
</evidence>
<keyword evidence="11" id="KW-0482">Metalloprotease</keyword>
<evidence type="ECO:0000256" key="9">
    <source>
        <dbReference type="ARBA" id="ARBA00022833"/>
    </source>
</evidence>
<evidence type="ECO:0000256" key="1">
    <source>
        <dbReference type="ARBA" id="ARBA00001947"/>
    </source>
</evidence>
<feature type="transmembrane region" description="Helical" evidence="13">
    <location>
        <begin position="125"/>
        <end position="145"/>
    </location>
</feature>
<evidence type="ECO:0000256" key="11">
    <source>
        <dbReference type="ARBA" id="ARBA00023049"/>
    </source>
</evidence>
<evidence type="ECO:0000259" key="14">
    <source>
        <dbReference type="Pfam" id="PF02163"/>
    </source>
</evidence>
<feature type="transmembrane region" description="Helical" evidence="13">
    <location>
        <begin position="174"/>
        <end position="193"/>
    </location>
</feature>
<keyword evidence="7" id="KW-0479">Metal-binding</keyword>
<name>A0A1J5IJT6_9BACT</name>
<dbReference type="AlphaFoldDB" id="A0A1J5IJT6"/>
<accession>A0A1J5IJT6</accession>
<dbReference type="PANTHER" id="PTHR35864:SF1">
    <property type="entry name" value="ZINC METALLOPROTEASE YWHC-RELATED"/>
    <property type="match status" value="1"/>
</dbReference>
<proteinExistence type="inferred from homology"/>
<dbReference type="GO" id="GO:0005886">
    <property type="term" value="C:plasma membrane"/>
    <property type="evidence" value="ECO:0007669"/>
    <property type="project" value="UniProtKB-SubCell"/>
</dbReference>
<feature type="transmembrane region" description="Helical" evidence="13">
    <location>
        <begin position="90"/>
        <end position="113"/>
    </location>
</feature>
<gene>
    <name evidence="15" type="ORF">AUK40_03470</name>
</gene>
<dbReference type="InterPro" id="IPR008915">
    <property type="entry name" value="Peptidase_M50"/>
</dbReference>
<evidence type="ECO:0000256" key="5">
    <source>
        <dbReference type="ARBA" id="ARBA00022670"/>
    </source>
</evidence>
<evidence type="ECO:0000256" key="8">
    <source>
        <dbReference type="ARBA" id="ARBA00022801"/>
    </source>
</evidence>
<dbReference type="PANTHER" id="PTHR35864">
    <property type="entry name" value="ZINC METALLOPROTEASE MJ0611-RELATED"/>
    <property type="match status" value="1"/>
</dbReference>
<reference evidence="15 16" key="1">
    <citation type="journal article" date="2016" name="Environ. Microbiol.">
        <title>Genomic resolution of a cold subsurface aquifer community provides metabolic insights for novel microbes adapted to high CO concentrations.</title>
        <authorList>
            <person name="Probst A.J."/>
            <person name="Castelle C.J."/>
            <person name="Singh A."/>
            <person name="Brown C.T."/>
            <person name="Anantharaman K."/>
            <person name="Sharon I."/>
            <person name="Hug L.A."/>
            <person name="Burstein D."/>
            <person name="Emerson J.B."/>
            <person name="Thomas B.C."/>
            <person name="Banfield J.F."/>
        </authorList>
    </citation>
    <scope>NUCLEOTIDE SEQUENCE [LARGE SCALE GENOMIC DNA]</scope>
    <source>
        <strain evidence="15">CG2_30_54_11</strain>
    </source>
</reference>
<dbReference type="STRING" id="1817892.AUK40_03470"/>
<keyword evidence="8" id="KW-0378">Hydrolase</keyword>
<keyword evidence="6 13" id="KW-0812">Transmembrane</keyword>
<feature type="domain" description="Peptidase M50" evidence="14">
    <location>
        <begin position="124"/>
        <end position="175"/>
    </location>
</feature>
<evidence type="ECO:0000256" key="12">
    <source>
        <dbReference type="ARBA" id="ARBA00023136"/>
    </source>
</evidence>
<evidence type="ECO:0000256" key="2">
    <source>
        <dbReference type="ARBA" id="ARBA00004651"/>
    </source>
</evidence>
<dbReference type="Pfam" id="PF02163">
    <property type="entry name" value="Peptidase_M50"/>
    <property type="match status" value="1"/>
</dbReference>
<dbReference type="EMBL" id="MNZT01000059">
    <property type="protein sequence ID" value="OIP97316.1"/>
    <property type="molecule type" value="Genomic_DNA"/>
</dbReference>
<keyword evidence="5" id="KW-0645">Protease</keyword>
<dbReference type="GO" id="GO:0006508">
    <property type="term" value="P:proteolysis"/>
    <property type="evidence" value="ECO:0007669"/>
    <property type="project" value="UniProtKB-KW"/>
</dbReference>
<dbReference type="CDD" id="cd06158">
    <property type="entry name" value="S2P-M50_like_1"/>
    <property type="match status" value="1"/>
</dbReference>
<comment type="subcellular location">
    <subcellularLocation>
        <location evidence="2">Cell membrane</location>
        <topology evidence="2">Multi-pass membrane protein</topology>
    </subcellularLocation>
</comment>
<evidence type="ECO:0000256" key="4">
    <source>
        <dbReference type="ARBA" id="ARBA00022475"/>
    </source>
</evidence>
<evidence type="ECO:0000313" key="16">
    <source>
        <dbReference type="Proteomes" id="UP000183245"/>
    </source>
</evidence>
<evidence type="ECO:0000256" key="7">
    <source>
        <dbReference type="ARBA" id="ARBA00022723"/>
    </source>
</evidence>
<dbReference type="GO" id="GO:0046872">
    <property type="term" value="F:metal ion binding"/>
    <property type="evidence" value="ECO:0007669"/>
    <property type="project" value="UniProtKB-KW"/>
</dbReference>
<feature type="transmembrane region" description="Helical" evidence="13">
    <location>
        <begin position="12"/>
        <end position="40"/>
    </location>
</feature>
<comment type="cofactor">
    <cofactor evidence="1">
        <name>Zn(2+)</name>
        <dbReference type="ChEBI" id="CHEBI:29105"/>
    </cofactor>
</comment>
<sequence length="207" mass="22900">MLLDLFRGNVDLMTFFFGLVAIIIAVTLHEFSHALVATLLGDPTPKMRHRLTLDPSSHLDPMGFFMLLLVGFGWGKPVPINPVQIRRGRFGVALVSLAGPVSNMLIATAFGLAVRFDLIPYSQQIFALVLALISINLGLAVFNLLPFGPLDGYKIALGLLPARWAYKLARTQSAANGLMWLLIASLFLFDPVYRMVQQWFFRVVVGV</sequence>
<evidence type="ECO:0000256" key="3">
    <source>
        <dbReference type="ARBA" id="ARBA00007931"/>
    </source>
</evidence>